<organism evidence="3 4">
    <name type="scientific">Desulfamplus magnetovallimortis</name>
    <dbReference type="NCBI Taxonomy" id="1246637"/>
    <lineage>
        <taxon>Bacteria</taxon>
        <taxon>Pseudomonadati</taxon>
        <taxon>Thermodesulfobacteriota</taxon>
        <taxon>Desulfobacteria</taxon>
        <taxon>Desulfobacterales</taxon>
        <taxon>Desulfobacteraceae</taxon>
        <taxon>Desulfamplus</taxon>
    </lineage>
</organism>
<dbReference type="InterPro" id="IPR003646">
    <property type="entry name" value="SH3-like_bac-type"/>
</dbReference>
<gene>
    <name evidence="3" type="ORF">MTBBW1_600031</name>
</gene>
<reference evidence="3 4" key="1">
    <citation type="submission" date="2017-03" db="EMBL/GenBank/DDBJ databases">
        <authorList>
            <person name="Afonso C.L."/>
            <person name="Miller P.J."/>
            <person name="Scott M.A."/>
            <person name="Spackman E."/>
            <person name="Goraichik I."/>
            <person name="Dimitrov K.M."/>
            <person name="Suarez D.L."/>
            <person name="Swayne D.E."/>
        </authorList>
    </citation>
    <scope>NUCLEOTIDE SEQUENCE [LARGE SCALE GENOMIC DNA]</scope>
    <source>
        <strain evidence="3">PRJEB14757</strain>
    </source>
</reference>
<feature type="domain" description="SH3b" evidence="2">
    <location>
        <begin position="143"/>
        <end position="204"/>
    </location>
</feature>
<dbReference type="PANTHER" id="PTHR34408:SF1">
    <property type="entry name" value="GLYCOSYL HYDROLASE FAMILY 19 DOMAIN-CONTAINING PROTEIN HI_1415"/>
    <property type="match status" value="1"/>
</dbReference>
<dbReference type="STRING" id="1246637.MTBBW1_600031"/>
<sequence>MTATIEEMKVLKNPKTQGLSHKPLTNVLTRRNIGRMCFVNLNRSGCEGKCELSGIFFRVHFLKILGLLLLAFIFFQTPAFCEERLSVTSKLANVRSGPALDNDVLWQVEKYHPILVLEKKSGWIKFKDFENDVAWIHSSLADKTNSVISIKDNCNVRKGPGTDYDVAFTVERGVPFKVLEKKGRWLNIEHGDGDVGWIYDSLVW</sequence>
<keyword evidence="4" id="KW-1185">Reference proteome</keyword>
<dbReference type="Gene3D" id="2.30.30.40">
    <property type="entry name" value="SH3 Domains"/>
    <property type="match status" value="2"/>
</dbReference>
<dbReference type="PROSITE" id="PS51781">
    <property type="entry name" value="SH3B"/>
    <property type="match status" value="1"/>
</dbReference>
<dbReference type="AlphaFoldDB" id="A0A1W1HI68"/>
<accession>A0A1W1HI68</accession>
<dbReference type="SMART" id="SM00287">
    <property type="entry name" value="SH3b"/>
    <property type="match status" value="2"/>
</dbReference>
<dbReference type="Proteomes" id="UP000191931">
    <property type="component" value="Unassembled WGS sequence"/>
</dbReference>
<evidence type="ECO:0000259" key="2">
    <source>
        <dbReference type="PROSITE" id="PS51781"/>
    </source>
</evidence>
<evidence type="ECO:0000313" key="3">
    <source>
        <dbReference type="EMBL" id="SLM32201.1"/>
    </source>
</evidence>
<dbReference type="InterPro" id="IPR010466">
    <property type="entry name" value="DUF1058"/>
</dbReference>
<keyword evidence="1" id="KW-0812">Transmembrane</keyword>
<dbReference type="InterPro" id="IPR052354">
    <property type="entry name" value="Cell_Wall_Dynamics_Protein"/>
</dbReference>
<dbReference type="EMBL" id="FWEV01000304">
    <property type="protein sequence ID" value="SLM32201.1"/>
    <property type="molecule type" value="Genomic_DNA"/>
</dbReference>
<protein>
    <recommendedName>
        <fullName evidence="2">SH3b domain-containing protein</fullName>
    </recommendedName>
</protein>
<dbReference type="PANTHER" id="PTHR34408">
    <property type="entry name" value="FAMILY PROTEIN, PUTATIVE-RELATED"/>
    <property type="match status" value="1"/>
</dbReference>
<dbReference type="Pfam" id="PF06347">
    <property type="entry name" value="SH3_4"/>
    <property type="match status" value="2"/>
</dbReference>
<evidence type="ECO:0000313" key="4">
    <source>
        <dbReference type="Proteomes" id="UP000191931"/>
    </source>
</evidence>
<evidence type="ECO:0000256" key="1">
    <source>
        <dbReference type="SAM" id="Phobius"/>
    </source>
</evidence>
<keyword evidence="1" id="KW-0472">Membrane</keyword>
<name>A0A1W1HI68_9BACT</name>
<proteinExistence type="predicted"/>
<keyword evidence="1" id="KW-1133">Transmembrane helix</keyword>
<feature type="transmembrane region" description="Helical" evidence="1">
    <location>
        <begin position="55"/>
        <end position="75"/>
    </location>
</feature>